<accession>A0A0S4TUM5</accession>
<dbReference type="EMBL" id="LN899819">
    <property type="protein sequence ID" value="CUV13764.1"/>
    <property type="molecule type" value="Genomic_DNA"/>
</dbReference>
<evidence type="ECO:0000313" key="1">
    <source>
        <dbReference type="EMBL" id="CUV13764.1"/>
    </source>
</evidence>
<gene>
    <name evidence="1" type="ORF">RUN39_v1_620020</name>
</gene>
<reference evidence="1" key="1">
    <citation type="submission" date="2015-10" db="EMBL/GenBank/DDBJ databases">
        <authorList>
            <person name="Gilbert D.G."/>
        </authorList>
    </citation>
    <scope>NUCLEOTIDE SEQUENCE</scope>
    <source>
        <strain evidence="1">Phyl III-seqv23</strain>
    </source>
</reference>
<name>A0A0S4TUM5_RALSL</name>
<protein>
    <submittedName>
        <fullName evidence="1">Uncharacterized protein</fullName>
    </submittedName>
</protein>
<proteinExistence type="predicted"/>
<sequence length="71" mass="8405">MADRSNMTWLELRYHWPHDEVALQWLSNRGTLFSRFGALPLRSALELSYRHYFEALLRTTEYLATKAPSFA</sequence>
<dbReference type="AlphaFoldDB" id="A0A0S4TUM5"/>
<organism evidence="1">
    <name type="scientific">Ralstonia solanacearum</name>
    <name type="common">Pseudomonas solanacearum</name>
    <dbReference type="NCBI Taxonomy" id="305"/>
    <lineage>
        <taxon>Bacteria</taxon>
        <taxon>Pseudomonadati</taxon>
        <taxon>Pseudomonadota</taxon>
        <taxon>Betaproteobacteria</taxon>
        <taxon>Burkholderiales</taxon>
        <taxon>Burkholderiaceae</taxon>
        <taxon>Ralstonia</taxon>
        <taxon>Ralstonia solanacearum species complex</taxon>
    </lineage>
</organism>